<evidence type="ECO:0000313" key="2">
    <source>
        <dbReference type="EMBL" id="QUV93495.1"/>
    </source>
</evidence>
<protein>
    <submittedName>
        <fullName evidence="2">DUF1361 domain-containing protein</fullName>
    </submittedName>
</protein>
<proteinExistence type="predicted"/>
<dbReference type="EMBL" id="CP072642">
    <property type="protein sequence ID" value="QUV93495.1"/>
    <property type="molecule type" value="Genomic_DNA"/>
</dbReference>
<keyword evidence="1" id="KW-0812">Transmembrane</keyword>
<feature type="transmembrane region" description="Helical" evidence="1">
    <location>
        <begin position="199"/>
        <end position="219"/>
    </location>
</feature>
<feature type="transmembrane region" description="Helical" evidence="1">
    <location>
        <begin position="18"/>
        <end position="38"/>
    </location>
</feature>
<dbReference type="InterPro" id="IPR009793">
    <property type="entry name" value="DUF1361"/>
</dbReference>
<evidence type="ECO:0000256" key="1">
    <source>
        <dbReference type="SAM" id="Phobius"/>
    </source>
</evidence>
<reference evidence="2 3" key="1">
    <citation type="submission" date="2021-03" db="EMBL/GenBank/DDBJ databases">
        <title>Genomic and phenotypic characterization of Chloracidobacterium isolates provides evidence for multiple species.</title>
        <authorList>
            <person name="Saini M.K."/>
            <person name="Costas A.M.G."/>
            <person name="Tank M."/>
            <person name="Bryant D.A."/>
        </authorList>
    </citation>
    <scope>NUCLEOTIDE SEQUENCE [LARGE SCALE GENOMIC DNA]</scope>
    <source>
        <strain evidence="2 3">N</strain>
    </source>
</reference>
<organism evidence="2 3">
    <name type="scientific">Chloracidobacterium sp. N</name>
    <dbReference type="NCBI Taxonomy" id="2821540"/>
    <lineage>
        <taxon>Bacteria</taxon>
        <taxon>Pseudomonadati</taxon>
        <taxon>Acidobacteriota</taxon>
        <taxon>Terriglobia</taxon>
        <taxon>Terriglobales</taxon>
        <taxon>Acidobacteriaceae</taxon>
        <taxon>Chloracidobacterium</taxon>
        <taxon>Chloracidobacterium aggregatum</taxon>
    </lineage>
</organism>
<feature type="transmembrane region" description="Helical" evidence="1">
    <location>
        <begin position="50"/>
        <end position="69"/>
    </location>
</feature>
<feature type="transmembrane region" description="Helical" evidence="1">
    <location>
        <begin position="107"/>
        <end position="133"/>
    </location>
</feature>
<gene>
    <name evidence="2" type="ORF">J8C05_08960</name>
</gene>
<feature type="transmembrane region" description="Helical" evidence="1">
    <location>
        <begin position="145"/>
        <end position="164"/>
    </location>
</feature>
<keyword evidence="1" id="KW-0472">Membrane</keyword>
<dbReference type="Proteomes" id="UP000677668">
    <property type="component" value="Chromosome 1"/>
</dbReference>
<name>A0ABX8B182_9BACT</name>
<accession>A0ABX8B182</accession>
<keyword evidence="3" id="KW-1185">Reference proteome</keyword>
<keyword evidence="1" id="KW-1133">Transmembrane helix</keyword>
<dbReference type="Pfam" id="PF07099">
    <property type="entry name" value="DUF1361"/>
    <property type="match status" value="1"/>
</dbReference>
<evidence type="ECO:0000313" key="3">
    <source>
        <dbReference type="Proteomes" id="UP000677668"/>
    </source>
</evidence>
<feature type="transmembrane region" description="Helical" evidence="1">
    <location>
        <begin position="75"/>
        <end position="95"/>
    </location>
</feature>
<dbReference type="RefSeq" id="WP_211421872.1">
    <property type="nucleotide sequence ID" value="NZ_CP072642.1"/>
</dbReference>
<sequence>MPAGRTVGSPAAPHGRQWWPLLAALGLALLWCLGLLLVRWRLTSHLGYTFLVWNLFLAAVPLGFAFWLAHVRQRMVGVGLLAGWLLFFPNAPYVFTDFIHLSPYGRAPLWFDVLLLTSFALAALWLGLVSLHLIHEWVEWRFSPLAGWGVVLLSCPLAGFGVYLGRFGRWNSWDVLHRPVALLADVVAQLTTPEDAVRVGAVTLGFGGLLVVAYLIWWVHSPGRQWAASSVPPSP</sequence>